<dbReference type="EMBL" id="CM039178">
    <property type="protein sequence ID" value="KAH9681966.1"/>
    <property type="molecule type" value="Genomic_DNA"/>
</dbReference>
<evidence type="ECO:0000313" key="1">
    <source>
        <dbReference type="EMBL" id="KAH9681966.1"/>
    </source>
</evidence>
<organism evidence="1 2">
    <name type="scientific">Citrus sinensis</name>
    <name type="common">Sweet orange</name>
    <name type="synonym">Citrus aurantium var. sinensis</name>
    <dbReference type="NCBI Taxonomy" id="2711"/>
    <lineage>
        <taxon>Eukaryota</taxon>
        <taxon>Viridiplantae</taxon>
        <taxon>Streptophyta</taxon>
        <taxon>Embryophyta</taxon>
        <taxon>Tracheophyta</taxon>
        <taxon>Spermatophyta</taxon>
        <taxon>Magnoliopsida</taxon>
        <taxon>eudicotyledons</taxon>
        <taxon>Gunneridae</taxon>
        <taxon>Pentapetalae</taxon>
        <taxon>rosids</taxon>
        <taxon>malvids</taxon>
        <taxon>Sapindales</taxon>
        <taxon>Rutaceae</taxon>
        <taxon>Aurantioideae</taxon>
        <taxon>Citrus</taxon>
    </lineage>
</organism>
<evidence type="ECO:0000313" key="2">
    <source>
        <dbReference type="Proteomes" id="UP000829398"/>
    </source>
</evidence>
<gene>
    <name evidence="1" type="ORF">KPL71_027162</name>
</gene>
<accession>A0ACB8I698</accession>
<protein>
    <submittedName>
        <fullName evidence="1">SWIM-type domain-containing protein</fullName>
    </submittedName>
</protein>
<comment type="caution">
    <text evidence="1">The sequence shown here is derived from an EMBL/GenBank/DDBJ whole genome shotgun (WGS) entry which is preliminary data.</text>
</comment>
<proteinExistence type="predicted"/>
<name>A0ACB8I698_CITSI</name>
<reference evidence="2" key="1">
    <citation type="journal article" date="2023" name="Hortic. Res.">
        <title>A chromosome-level phased genome enabling allele-level studies in sweet orange: a case study on citrus Huanglongbing tolerance.</title>
        <authorList>
            <person name="Wu B."/>
            <person name="Yu Q."/>
            <person name="Deng Z."/>
            <person name="Duan Y."/>
            <person name="Luo F."/>
            <person name="Gmitter F. Jr."/>
        </authorList>
    </citation>
    <scope>NUCLEOTIDE SEQUENCE [LARGE SCALE GENOMIC DNA]</scope>
    <source>
        <strain evidence="2">cv. Valencia</strain>
    </source>
</reference>
<sequence>MLVIVSDDNEFGPCSDEDGDRLMEVMDAEIRANMYIPSDEPVKFFVGQYFNNFNELTVALRKFAVHERFKTRKDKFKRTRIFVGCEGYGCPWYLHALKRYHNVHTCTELWKNPECTAKFIASKFQDIILSHPETKASFIMSELNKMYEVRVNKQKVYRAKKIALESGGANFESNYRLIRSYAQMILNKMPNALALVHVIRLHGNQIKTHFDRCIISFPALREGFKGCRPFIGIDGCHLKGPYRGILLSAIGLDANTDIYPIAVCFLGHLNEYMKDSRQLTFMCDRQKGIQNALRLKYPNAHVRYCARHLLANLKSKHLRTDFKGGFWEAARASNQIDFERAMEKVKSADAGVYETLRRVHPRFWSRHAFDRTSKSDHCINNMTESFNAWLGEQRKLPLLTLVYENMQKNLQLSRGCAIAPASEWLCEVEGKCRTYIVDLEHHSCDCDKVNWPVVLGDEILPHLVKKQPGRPKLNRIREPDEVPPEKMRYKMQCKCCHEFGHNKRACPINPNNANKKTRHFQNNLKAYKEAISFCHNVKPHYNFGPSSSKVKRPESHANWIGVQGRRIMQGNSVETRGNGMATGNGQTRALDKGKAPVFPPWRL</sequence>
<keyword evidence="2" id="KW-1185">Reference proteome</keyword>
<dbReference type="Proteomes" id="UP000829398">
    <property type="component" value="Chromosome 9"/>
</dbReference>